<evidence type="ECO:0000313" key="2">
    <source>
        <dbReference type="Proteomes" id="UP000886998"/>
    </source>
</evidence>
<accession>A0A8X6Y606</accession>
<protein>
    <submittedName>
        <fullName evidence="1">Uncharacterized protein</fullName>
    </submittedName>
</protein>
<gene>
    <name evidence="1" type="ORF">TNIN_151041</name>
</gene>
<dbReference type="OrthoDB" id="6455265at2759"/>
<dbReference type="Proteomes" id="UP000886998">
    <property type="component" value="Unassembled WGS sequence"/>
</dbReference>
<evidence type="ECO:0000313" key="1">
    <source>
        <dbReference type="EMBL" id="GFY63599.1"/>
    </source>
</evidence>
<proteinExistence type="predicted"/>
<name>A0A8X6Y606_9ARAC</name>
<dbReference type="EMBL" id="BMAV01014852">
    <property type="protein sequence ID" value="GFY63599.1"/>
    <property type="molecule type" value="Genomic_DNA"/>
</dbReference>
<keyword evidence="2" id="KW-1185">Reference proteome</keyword>
<reference evidence="1" key="1">
    <citation type="submission" date="2020-08" db="EMBL/GenBank/DDBJ databases">
        <title>Multicomponent nature underlies the extraordinary mechanical properties of spider dragline silk.</title>
        <authorList>
            <person name="Kono N."/>
            <person name="Nakamura H."/>
            <person name="Mori M."/>
            <person name="Yoshida Y."/>
            <person name="Ohtoshi R."/>
            <person name="Malay A.D."/>
            <person name="Moran D.A.P."/>
            <person name="Tomita M."/>
            <person name="Numata K."/>
            <person name="Arakawa K."/>
        </authorList>
    </citation>
    <scope>NUCLEOTIDE SEQUENCE</scope>
</reference>
<organism evidence="1 2">
    <name type="scientific">Trichonephila inaurata madagascariensis</name>
    <dbReference type="NCBI Taxonomy" id="2747483"/>
    <lineage>
        <taxon>Eukaryota</taxon>
        <taxon>Metazoa</taxon>
        <taxon>Ecdysozoa</taxon>
        <taxon>Arthropoda</taxon>
        <taxon>Chelicerata</taxon>
        <taxon>Arachnida</taxon>
        <taxon>Araneae</taxon>
        <taxon>Araneomorphae</taxon>
        <taxon>Entelegynae</taxon>
        <taxon>Araneoidea</taxon>
        <taxon>Nephilidae</taxon>
        <taxon>Trichonephila</taxon>
        <taxon>Trichonephila inaurata</taxon>
    </lineage>
</organism>
<comment type="caution">
    <text evidence="1">The sequence shown here is derived from an EMBL/GenBank/DDBJ whole genome shotgun (WGS) entry which is preliminary data.</text>
</comment>
<dbReference type="AlphaFoldDB" id="A0A8X6Y606"/>
<sequence length="133" mass="14588">MDGHYQGCSRLRGQIPCTPEIPGRTALNVSGRGGGGVFQIHRSLTLNREIKGSLLNPGLPIRFVGLLCQVGHTLACFCLKDAFSRFKENVLALCVVDLQLFGPQEKIFSGQDKALFIFIGVRVVDGNSDYFFL</sequence>